<gene>
    <name evidence="3" type="ORF">Selli1_04800</name>
</gene>
<accession>A0A9W6C315</accession>
<dbReference type="InterPro" id="IPR045679">
    <property type="entry name" value="DUF6199"/>
</dbReference>
<proteinExistence type="predicted"/>
<dbReference type="RefSeq" id="WP_281872233.1">
    <property type="nucleotide sequence ID" value="NZ_BSBO01000003.1"/>
</dbReference>
<keyword evidence="1" id="KW-0472">Membrane</keyword>
<evidence type="ECO:0000256" key="1">
    <source>
        <dbReference type="SAM" id="Phobius"/>
    </source>
</evidence>
<dbReference type="EMBL" id="BSBO01000003">
    <property type="protein sequence ID" value="GLG03306.1"/>
    <property type="molecule type" value="Genomic_DNA"/>
</dbReference>
<dbReference type="Proteomes" id="UP001145145">
    <property type="component" value="Unassembled WGS sequence"/>
</dbReference>
<reference evidence="3 4" key="1">
    <citation type="journal article" date="2023" name="Int. J. Syst. Evol. Microbiol.">
        <title>Sellimonas catena sp. nov., isolated from human faeces.</title>
        <authorList>
            <person name="Hisatomi A."/>
            <person name="Ohkuma M."/>
            <person name="Sakamoto M."/>
        </authorList>
    </citation>
    <scope>NUCLEOTIDE SEQUENCE [LARGE SCALE GENOMIC DNA]</scope>
    <source>
        <strain evidence="3 4">12EGH17</strain>
    </source>
</reference>
<keyword evidence="1" id="KW-0812">Transmembrane</keyword>
<comment type="caution">
    <text evidence="3">The sequence shown here is derived from an EMBL/GenBank/DDBJ whole genome shotgun (WGS) entry which is preliminary data.</text>
</comment>
<dbReference type="AlphaFoldDB" id="A0A9W6C315"/>
<evidence type="ECO:0000259" key="2">
    <source>
        <dbReference type="Pfam" id="PF19701"/>
    </source>
</evidence>
<organism evidence="3 4">
    <name type="scientific">Sellimonas catena</name>
    <dbReference type="NCBI Taxonomy" id="2994035"/>
    <lineage>
        <taxon>Bacteria</taxon>
        <taxon>Bacillati</taxon>
        <taxon>Bacillota</taxon>
        <taxon>Clostridia</taxon>
        <taxon>Lachnospirales</taxon>
        <taxon>Lachnospiraceae</taxon>
        <taxon>Sellimonas</taxon>
    </lineage>
</organism>
<dbReference type="Pfam" id="PF19701">
    <property type="entry name" value="DUF6199"/>
    <property type="match status" value="1"/>
</dbReference>
<evidence type="ECO:0000313" key="4">
    <source>
        <dbReference type="Proteomes" id="UP001145145"/>
    </source>
</evidence>
<feature type="transmembrane region" description="Helical" evidence="1">
    <location>
        <begin position="44"/>
        <end position="67"/>
    </location>
</feature>
<name>A0A9W6C315_9FIRM</name>
<evidence type="ECO:0000313" key="3">
    <source>
        <dbReference type="EMBL" id="GLG03306.1"/>
    </source>
</evidence>
<sequence>MKDTNFIWPVILFLLGLLMLINPKLLWKIENCFTVKDGEPTDLYIAFMRIGGLLFMFASIIFSVVCFA</sequence>
<keyword evidence="1" id="KW-1133">Transmembrane helix</keyword>
<protein>
    <recommendedName>
        <fullName evidence="2">DUF6199 domain-containing protein</fullName>
    </recommendedName>
</protein>
<keyword evidence="4" id="KW-1185">Reference proteome</keyword>
<feature type="domain" description="DUF6199" evidence="2">
    <location>
        <begin position="10"/>
        <end position="64"/>
    </location>
</feature>